<dbReference type="GO" id="GO:0000422">
    <property type="term" value="P:autophagy of mitochondrion"/>
    <property type="evidence" value="ECO:0007669"/>
    <property type="project" value="TreeGrafter"/>
</dbReference>
<evidence type="ECO:0000313" key="9">
    <source>
        <dbReference type="Proteomes" id="UP000518752"/>
    </source>
</evidence>
<dbReference type="Proteomes" id="UP000518752">
    <property type="component" value="Unassembled WGS sequence"/>
</dbReference>
<evidence type="ECO:0000256" key="1">
    <source>
        <dbReference type="ARBA" id="ARBA00005696"/>
    </source>
</evidence>
<dbReference type="InterPro" id="IPR007135">
    <property type="entry name" value="Atg3/Atg10"/>
</dbReference>
<keyword evidence="9" id="KW-1185">Reference proteome</keyword>
<dbReference type="Pfam" id="PF03987">
    <property type="entry name" value="Autophagy_act_C"/>
    <property type="match status" value="1"/>
</dbReference>
<proteinExistence type="inferred from homology"/>
<dbReference type="EMBL" id="JAACJN010000001">
    <property type="protein sequence ID" value="KAF5393734.1"/>
    <property type="molecule type" value="Genomic_DNA"/>
</dbReference>
<dbReference type="GO" id="GO:0061651">
    <property type="term" value="F:Atg12 conjugating enzyme activity"/>
    <property type="evidence" value="ECO:0007669"/>
    <property type="project" value="TreeGrafter"/>
</dbReference>
<evidence type="ECO:0000256" key="5">
    <source>
        <dbReference type="ARBA" id="ARBA00022927"/>
    </source>
</evidence>
<dbReference type="GO" id="GO:0032446">
    <property type="term" value="P:protein modification by small protein conjugation"/>
    <property type="evidence" value="ECO:0007669"/>
    <property type="project" value="TreeGrafter"/>
</dbReference>
<keyword evidence="6" id="KW-0072">Autophagy</keyword>
<dbReference type="GO" id="GO:0015031">
    <property type="term" value="P:protein transport"/>
    <property type="evidence" value="ECO:0007669"/>
    <property type="project" value="UniProtKB-KW"/>
</dbReference>
<comment type="caution">
    <text evidence="8">The sequence shown here is derived from an EMBL/GenBank/DDBJ whole genome shotgun (WGS) entry which is preliminary data.</text>
</comment>
<organism evidence="8 9">
    <name type="scientific">Collybiopsis confluens</name>
    <dbReference type="NCBI Taxonomy" id="2823264"/>
    <lineage>
        <taxon>Eukaryota</taxon>
        <taxon>Fungi</taxon>
        <taxon>Dikarya</taxon>
        <taxon>Basidiomycota</taxon>
        <taxon>Agaricomycotina</taxon>
        <taxon>Agaricomycetes</taxon>
        <taxon>Agaricomycetidae</taxon>
        <taxon>Agaricales</taxon>
        <taxon>Marasmiineae</taxon>
        <taxon>Omphalotaceae</taxon>
        <taxon>Collybiopsis</taxon>
    </lineage>
</organism>
<dbReference type="GO" id="GO:0000045">
    <property type="term" value="P:autophagosome assembly"/>
    <property type="evidence" value="ECO:0007669"/>
    <property type="project" value="TreeGrafter"/>
</dbReference>
<evidence type="ECO:0000256" key="6">
    <source>
        <dbReference type="ARBA" id="ARBA00023006"/>
    </source>
</evidence>
<evidence type="ECO:0000256" key="4">
    <source>
        <dbReference type="ARBA" id="ARBA00022786"/>
    </source>
</evidence>
<dbReference type="OrthoDB" id="4089664at2759"/>
<dbReference type="AlphaFoldDB" id="A0A8H5I1X8"/>
<dbReference type="GO" id="GO:0005829">
    <property type="term" value="C:cytosol"/>
    <property type="evidence" value="ECO:0007669"/>
    <property type="project" value="TreeGrafter"/>
</dbReference>
<dbReference type="Gene3D" id="3.30.1460.50">
    <property type="match status" value="1"/>
</dbReference>
<keyword evidence="5" id="KW-0653">Protein transport</keyword>
<protein>
    <recommendedName>
        <fullName evidence="2">Ubiquitin-like-conjugating enzyme ATG10</fullName>
    </recommendedName>
    <alternativeName>
        <fullName evidence="7">Autophagy-related protein 10</fullName>
    </alternativeName>
</protein>
<gene>
    <name evidence="8" type="ORF">D9757_000099</name>
</gene>
<accession>A0A8H5I1X8</accession>
<keyword evidence="4" id="KW-0833">Ubl conjugation pathway</keyword>
<sequence length="190" mass="21495">MLTRSRFDKACKLYTELNPEWIWNEHPSVSGLGYLSRLATYLGKNIGIDDVETDEATAPVARPVLTSQQFVVYSATFQVPCFYFTMYHPEGAPLSLDELLSSTLFRSSLVENTESTSYALTRQDATFPVLSQGEHPTTERPCWYLHPCETNAAVEEMLAEGKEDDDDDELELLWLRRWFVVLSSAVNLGA</sequence>
<dbReference type="PANTHER" id="PTHR14957">
    <property type="entry name" value="UBIQUITIN-LIKE-CONJUGATING ENZYME ATG10"/>
    <property type="match status" value="1"/>
</dbReference>
<keyword evidence="5" id="KW-0813">Transport</keyword>
<name>A0A8H5I1X8_9AGAR</name>
<evidence type="ECO:0000256" key="2">
    <source>
        <dbReference type="ARBA" id="ARBA00021099"/>
    </source>
</evidence>
<evidence type="ECO:0000256" key="7">
    <source>
        <dbReference type="ARBA" id="ARBA00029833"/>
    </source>
</evidence>
<evidence type="ECO:0000256" key="3">
    <source>
        <dbReference type="ARBA" id="ARBA00022679"/>
    </source>
</evidence>
<keyword evidence="3" id="KW-0808">Transferase</keyword>
<reference evidence="8 9" key="1">
    <citation type="journal article" date="2020" name="ISME J.">
        <title>Uncovering the hidden diversity of litter-decomposition mechanisms in mushroom-forming fungi.</title>
        <authorList>
            <person name="Floudas D."/>
            <person name="Bentzer J."/>
            <person name="Ahren D."/>
            <person name="Johansson T."/>
            <person name="Persson P."/>
            <person name="Tunlid A."/>
        </authorList>
    </citation>
    <scope>NUCLEOTIDE SEQUENCE [LARGE SCALE GENOMIC DNA]</scope>
    <source>
        <strain evidence="8 9">CBS 406.79</strain>
    </source>
</reference>
<dbReference type="PANTHER" id="PTHR14957:SF1">
    <property type="entry name" value="UBIQUITIN-LIKE-CONJUGATING ENZYME ATG10"/>
    <property type="match status" value="1"/>
</dbReference>
<comment type="similarity">
    <text evidence="1">Belongs to the ATG10 family.</text>
</comment>
<evidence type="ECO:0000313" key="8">
    <source>
        <dbReference type="EMBL" id="KAF5393734.1"/>
    </source>
</evidence>